<feature type="region of interest" description="Disordered" evidence="2">
    <location>
        <begin position="293"/>
        <end position="312"/>
    </location>
</feature>
<dbReference type="Proteomes" id="UP001152797">
    <property type="component" value="Unassembled WGS sequence"/>
</dbReference>
<evidence type="ECO:0000313" key="5">
    <source>
        <dbReference type="Proteomes" id="UP001152797"/>
    </source>
</evidence>
<dbReference type="OrthoDB" id="292876at2759"/>
<accession>A0A9P1M5Y2</accession>
<feature type="compositionally biased region" description="Low complexity" evidence="2">
    <location>
        <begin position="387"/>
        <end position="397"/>
    </location>
</feature>
<evidence type="ECO:0000313" key="4">
    <source>
        <dbReference type="EMBL" id="CAL4807781.1"/>
    </source>
</evidence>
<dbReference type="EMBL" id="CAMXCT010006812">
    <property type="protein sequence ID" value="CAI4020469.1"/>
    <property type="molecule type" value="Genomic_DNA"/>
</dbReference>
<evidence type="ECO:0000256" key="2">
    <source>
        <dbReference type="SAM" id="MobiDB-lite"/>
    </source>
</evidence>
<feature type="region of interest" description="Disordered" evidence="2">
    <location>
        <begin position="380"/>
        <end position="404"/>
    </location>
</feature>
<evidence type="ECO:0000256" key="1">
    <source>
        <dbReference type="ARBA" id="ARBA00008315"/>
    </source>
</evidence>
<dbReference type="PANTHER" id="PTHR23035">
    <property type="entry name" value="CILIA- AND FLAGELLA-ASSOCIATED PROTEIN 97-RELATED"/>
    <property type="match status" value="1"/>
</dbReference>
<dbReference type="AlphaFoldDB" id="A0A9P1M5Y2"/>
<name>A0A9P1M5Y2_9DINO</name>
<dbReference type="EMBL" id="CAMXCT020006812">
    <property type="protein sequence ID" value="CAL1173844.1"/>
    <property type="molecule type" value="Genomic_DNA"/>
</dbReference>
<dbReference type="InterPro" id="IPR029488">
    <property type="entry name" value="Hmw/CFAP97"/>
</dbReference>
<reference evidence="4 5" key="2">
    <citation type="submission" date="2024-05" db="EMBL/GenBank/DDBJ databases">
        <authorList>
            <person name="Chen Y."/>
            <person name="Shah S."/>
            <person name="Dougan E. K."/>
            <person name="Thang M."/>
            <person name="Chan C."/>
        </authorList>
    </citation>
    <scope>NUCLEOTIDE SEQUENCE [LARGE SCALE GENOMIC DNA]</scope>
</reference>
<dbReference type="InterPro" id="IPR038791">
    <property type="entry name" value="Cfap97/Hemingway"/>
</dbReference>
<gene>
    <name evidence="3" type="ORF">C1SCF055_LOCUS44884</name>
</gene>
<protein>
    <submittedName>
        <fullName evidence="3">Uncharacterized protein</fullName>
    </submittedName>
</protein>
<dbReference type="EMBL" id="CAMXCT030006812">
    <property type="protein sequence ID" value="CAL4807781.1"/>
    <property type="molecule type" value="Genomic_DNA"/>
</dbReference>
<sequence>MAMLPLTSCCGCGCGGLRAALDLLRHCAVLRSQPQQQRNEAVLREASQDFVRVSSQVIEDHKSLLWLVGTGSSALAGWCVYVLRRVHYERIEGAMSEISLKMKDMEKRADHEKSDVRSISKIEMVTIIAPAVVSAFSFGYLAGRAVSSYQWHKQLRLQTGLTQKKVYVAVIPAPQFEAKTLARELERAIGQNTETLDTRRLRVSGRDVGSAMDQISTDVDRVTPQELPSFAADLGFGSKRAADASGKDSKYVATLEHVKVNLKKEQMMEDRYTEIDRDNRILLKKMTEIMKQQTTFPPAERKSGPTSLNRDARKKELMRITRENQSILKRIQQAQPVYNHVEWEDQHRRNVTYLRNKCEFPVVLRTPRRGGASSELINMGEEDGAMTSRSAPSTSRAPPKDLADGANQKYVLKEGMKLSDTYYLVDMSTDGRNLFISAYDNTSSTTLELIIKEKLHRQLYRETNGDYRRIADRLKVAEDGKLLLDGEEAVDELDAAAMVRSKGSLSAR</sequence>
<evidence type="ECO:0000313" key="3">
    <source>
        <dbReference type="EMBL" id="CAI4020469.1"/>
    </source>
</evidence>
<reference evidence="3" key="1">
    <citation type="submission" date="2022-10" db="EMBL/GenBank/DDBJ databases">
        <authorList>
            <person name="Chen Y."/>
            <person name="Dougan E. K."/>
            <person name="Chan C."/>
            <person name="Rhodes N."/>
            <person name="Thang M."/>
        </authorList>
    </citation>
    <scope>NUCLEOTIDE SEQUENCE</scope>
</reference>
<dbReference type="PANTHER" id="PTHR23035:SF2">
    <property type="entry name" value="KIAA1430 HOMOLOGUE"/>
    <property type="match status" value="1"/>
</dbReference>
<comment type="caution">
    <text evidence="3">The sequence shown here is derived from an EMBL/GenBank/DDBJ whole genome shotgun (WGS) entry which is preliminary data.</text>
</comment>
<dbReference type="Pfam" id="PF13879">
    <property type="entry name" value="Hmw_CFAP97"/>
    <property type="match status" value="1"/>
</dbReference>
<proteinExistence type="inferred from homology"/>
<keyword evidence="5" id="KW-1185">Reference proteome</keyword>
<comment type="similarity">
    <text evidence="1">Belongs to the CFAP97 family.</text>
</comment>
<organism evidence="3">
    <name type="scientific">Cladocopium goreaui</name>
    <dbReference type="NCBI Taxonomy" id="2562237"/>
    <lineage>
        <taxon>Eukaryota</taxon>
        <taxon>Sar</taxon>
        <taxon>Alveolata</taxon>
        <taxon>Dinophyceae</taxon>
        <taxon>Suessiales</taxon>
        <taxon>Symbiodiniaceae</taxon>
        <taxon>Cladocopium</taxon>
    </lineage>
</organism>